<accession>A0A4Q2IY03</accession>
<organism evidence="1 2">
    <name type="scientific">Sphingomonas desiccabilis</name>
    <dbReference type="NCBI Taxonomy" id="429134"/>
    <lineage>
        <taxon>Bacteria</taxon>
        <taxon>Pseudomonadati</taxon>
        <taxon>Pseudomonadota</taxon>
        <taxon>Alphaproteobacteria</taxon>
        <taxon>Sphingomonadales</taxon>
        <taxon>Sphingomonadaceae</taxon>
        <taxon>Sphingomonas</taxon>
    </lineage>
</organism>
<gene>
    <name evidence="1" type="ORF">EO081_00235</name>
</gene>
<comment type="caution">
    <text evidence="1">The sequence shown here is derived from an EMBL/GenBank/DDBJ whole genome shotgun (WGS) entry which is preliminary data.</text>
</comment>
<evidence type="ECO:0000313" key="2">
    <source>
        <dbReference type="Proteomes" id="UP000292347"/>
    </source>
</evidence>
<proteinExistence type="predicted"/>
<name>A0A4Q2IY03_9SPHN</name>
<dbReference type="EMBL" id="SDPT01000001">
    <property type="protein sequence ID" value="RXZ34190.1"/>
    <property type="molecule type" value="Genomic_DNA"/>
</dbReference>
<dbReference type="AlphaFoldDB" id="A0A4Q2IY03"/>
<sequence length="158" mass="16688">MRPRAANPAPRRPAVAGDLRWPGALALMLAAGPALTWACAAVLEHRAHADVAALAPAAEPLLVRARADAATRAAWAPLLDRAALGSTLERLAATLPADDRLARVASEPDGTLEVAILTADPDALRDALRREPALAQLREAGQQRDEAVMRVTLRGRPQ</sequence>
<reference evidence="1 2" key="1">
    <citation type="submission" date="2019-01" db="EMBL/GenBank/DDBJ databases">
        <title>Sphingomonas mucosissima sp. nov. and Sphingomonas desiccabilis sp. nov., from biological soil crusts in the Colorado Plateau, USA.</title>
        <authorList>
            <person name="Zhu D."/>
        </authorList>
    </citation>
    <scope>NUCLEOTIDE SEQUENCE [LARGE SCALE GENOMIC DNA]</scope>
    <source>
        <strain evidence="1 2">CP1D</strain>
    </source>
</reference>
<dbReference type="Proteomes" id="UP000292347">
    <property type="component" value="Unassembled WGS sequence"/>
</dbReference>
<keyword evidence="2" id="KW-1185">Reference proteome</keyword>
<evidence type="ECO:0000313" key="1">
    <source>
        <dbReference type="EMBL" id="RXZ34190.1"/>
    </source>
</evidence>
<protein>
    <submittedName>
        <fullName evidence="1">Uncharacterized protein</fullName>
    </submittedName>
</protein>